<organism evidence="3 4">
    <name type="scientific">Dillenia turbinata</name>
    <dbReference type="NCBI Taxonomy" id="194707"/>
    <lineage>
        <taxon>Eukaryota</taxon>
        <taxon>Viridiplantae</taxon>
        <taxon>Streptophyta</taxon>
        <taxon>Embryophyta</taxon>
        <taxon>Tracheophyta</taxon>
        <taxon>Spermatophyta</taxon>
        <taxon>Magnoliopsida</taxon>
        <taxon>eudicotyledons</taxon>
        <taxon>Gunneridae</taxon>
        <taxon>Pentapetalae</taxon>
        <taxon>Dilleniales</taxon>
        <taxon>Dilleniaceae</taxon>
        <taxon>Dillenia</taxon>
    </lineage>
</organism>
<keyword evidence="4" id="KW-1185">Reference proteome</keyword>
<dbReference type="Proteomes" id="UP001370490">
    <property type="component" value="Unassembled WGS sequence"/>
</dbReference>
<evidence type="ECO:0000256" key="1">
    <source>
        <dbReference type="ARBA" id="ARBA00004167"/>
    </source>
</evidence>
<dbReference type="PANTHER" id="PTHR45631">
    <property type="entry name" value="OS07G0107800 PROTEIN-RELATED"/>
    <property type="match status" value="1"/>
</dbReference>
<dbReference type="PANTHER" id="PTHR45631:SF44">
    <property type="entry name" value="CARBOHYDRATE-BINDING PROTEIN OF THE ER PROTEIN"/>
    <property type="match status" value="1"/>
</dbReference>
<name>A0AAN8V8H4_9MAGN</name>
<accession>A0AAN8V8H4</accession>
<comment type="subcellular location">
    <subcellularLocation>
        <location evidence="1">Membrane</location>
        <topology evidence="1">Single-pass membrane protein</topology>
    </subcellularLocation>
</comment>
<comment type="caution">
    <text evidence="3">The sequence shown here is derived from an EMBL/GenBank/DDBJ whole genome shotgun (WGS) entry which is preliminary data.</text>
</comment>
<sequence length="359" mass="40096">MSTLRVFRSKKKNCYNIPGFQGLKVLLRAYFYYGNYDSNSSPPAFDLFFDGNKWATVQTMNDIWLFLDIIYVTKGENISVCLAQINPKQFPFISALEVCSLDSNMYNQIDSSHALILNQRFAYGSSTLIRYPVDPYDRYWNIFSSNGLVSVSNSASSVDVNQTKDEVPSAVMSNAVATLSTSPNFFVDTTALPTTQEVPIYLNMYFTEVQVLNPSLDLRRFNVMVDNEVIDVVNPAYQTALETTYANITASSKTRIYLAATSDSTLLPLISGLEFFVVTNPLSNSTTDTVDVEGLTSLQEGFPVLKEWSGDPCIPAEYPWDWVNCSNETTPRITSLLLSGYNLNGLLPNFTSLDALQTM</sequence>
<dbReference type="InterPro" id="IPR024788">
    <property type="entry name" value="Malectin-like_Carb-bd_dom"/>
</dbReference>
<reference evidence="3 4" key="1">
    <citation type="submission" date="2023-12" db="EMBL/GenBank/DDBJ databases">
        <title>A high-quality genome assembly for Dillenia turbinata (Dilleniales).</title>
        <authorList>
            <person name="Chanderbali A."/>
        </authorList>
    </citation>
    <scope>NUCLEOTIDE SEQUENCE [LARGE SCALE GENOMIC DNA]</scope>
    <source>
        <strain evidence="3">LSX21</strain>
        <tissue evidence="3">Leaf</tissue>
    </source>
</reference>
<feature type="domain" description="Malectin-like" evidence="2">
    <location>
        <begin position="2"/>
        <end position="277"/>
    </location>
</feature>
<evidence type="ECO:0000259" key="2">
    <source>
        <dbReference type="Pfam" id="PF12819"/>
    </source>
</evidence>
<evidence type="ECO:0000313" key="4">
    <source>
        <dbReference type="Proteomes" id="UP001370490"/>
    </source>
</evidence>
<dbReference type="GO" id="GO:0016020">
    <property type="term" value="C:membrane"/>
    <property type="evidence" value="ECO:0007669"/>
    <property type="project" value="UniProtKB-SubCell"/>
</dbReference>
<proteinExistence type="predicted"/>
<protein>
    <submittedName>
        <fullName evidence="3">Malectin-like domain</fullName>
    </submittedName>
</protein>
<evidence type="ECO:0000313" key="3">
    <source>
        <dbReference type="EMBL" id="KAK6926884.1"/>
    </source>
</evidence>
<dbReference type="AlphaFoldDB" id="A0AAN8V8H4"/>
<dbReference type="EMBL" id="JBAMMX010000015">
    <property type="protein sequence ID" value="KAK6926884.1"/>
    <property type="molecule type" value="Genomic_DNA"/>
</dbReference>
<dbReference type="Pfam" id="PF12819">
    <property type="entry name" value="Malectin_like"/>
    <property type="match status" value="1"/>
</dbReference>
<gene>
    <name evidence="3" type="ORF">RJ641_008603</name>
</gene>